<evidence type="ECO:0000313" key="2">
    <source>
        <dbReference type="EMBL" id="CAF1391826.1"/>
    </source>
</evidence>
<evidence type="ECO:0000313" key="3">
    <source>
        <dbReference type="Proteomes" id="UP000663864"/>
    </source>
</evidence>
<sequence length="807" mass="95112">MSINCIQQCSICFVNVNGNNGYIRHIRQVHVNDRQFGTPCALCDSKFVFTNLKSFISHFRKHMLHSLFDEVPTPDLCVNHDIINSDVNDDFEEQLTIPEYEQYEHYDQLEEIKKFYLKMLLRVREGHILPGAVMKTISLSVCSLLETFSIFLLSKLNINLDNPILRHVNGDIEKILFEISKNEESFISDCELYFKFIKPKEIQLPTGNKAYYIPICDVLMCLFQKKDFYECIKREKKYICQFDGQDIIYQYRNGEIGRQHRILKIKENTILLQLYCDDIGVINPLMGKNAAHKLTTFYLSIDDLPACYNSSLNFIHLLLLFYRKDFENENNRQILFNLLNKDIECLENDGLILPGDITPTYFTISTLCADNLAAHELGGFTCSFNSGRCCRYCLIHHKDMKYVYREADVLIRTAASHDFHVKHIDNVPNDKSLYGVNEKSILSTLLSFNPITSLPPDIMHDILEGIMPKIISSLLHTIVSTRLCTSAQICYRINNFIYGINDRRNRPPTFKEKDIHDKRVPGKAMEKYCLFLNLPFIVMDIVDRIPYWFLYELLRQIWDILYSDYPRKSWLSTLEDLIQEFLQLFQTIFPEQFIPKCHFLLHAARNTAKYGPLKRQMNLRYESKHHLLKKIANRCNNYINLPCTISKRVQLRQCYELMEENIFKCSGISGKFHSRRKISFRKEIQNALRDDYLFDYDELIEYVKWVVLNNIKYKIGDVFVFYLLGGEEIPLFGEIKYIINNKKAWRFIVHCYETISFRENLHCYEISPSNAYVVLGENEFLTYKAEDCYFLNNSYFVRVPYRLTHVE</sequence>
<reference evidence="2" key="1">
    <citation type="submission" date="2021-02" db="EMBL/GenBank/DDBJ databases">
        <authorList>
            <person name="Nowell W R."/>
        </authorList>
    </citation>
    <scope>NUCLEOTIDE SEQUENCE</scope>
</reference>
<dbReference type="SMART" id="SM00355">
    <property type="entry name" value="ZnF_C2H2"/>
    <property type="match status" value="2"/>
</dbReference>
<dbReference type="AlphaFoldDB" id="A0A815K6P0"/>
<accession>A0A815K6P0</accession>
<dbReference type="Proteomes" id="UP000663864">
    <property type="component" value="Unassembled WGS sequence"/>
</dbReference>
<comment type="caution">
    <text evidence="2">The sequence shown here is derived from an EMBL/GenBank/DDBJ whole genome shotgun (WGS) entry which is preliminary data.</text>
</comment>
<dbReference type="EMBL" id="CAJNOT010003599">
    <property type="protein sequence ID" value="CAF1391826.1"/>
    <property type="molecule type" value="Genomic_DNA"/>
</dbReference>
<dbReference type="PROSITE" id="PS00028">
    <property type="entry name" value="ZINC_FINGER_C2H2_1"/>
    <property type="match status" value="1"/>
</dbReference>
<evidence type="ECO:0000259" key="1">
    <source>
        <dbReference type="PROSITE" id="PS00028"/>
    </source>
</evidence>
<protein>
    <recommendedName>
        <fullName evidence="1">C2H2-type domain-containing protein</fullName>
    </recommendedName>
</protein>
<name>A0A815K6P0_9BILA</name>
<feature type="domain" description="C2H2-type" evidence="1">
    <location>
        <begin position="9"/>
        <end position="30"/>
    </location>
</feature>
<dbReference type="PANTHER" id="PTHR31912">
    <property type="entry name" value="IP13529P"/>
    <property type="match status" value="1"/>
</dbReference>
<proteinExistence type="predicted"/>
<gene>
    <name evidence="2" type="ORF">ZHD862_LOCUS32662</name>
</gene>
<dbReference type="PANTHER" id="PTHR31912:SF36">
    <property type="entry name" value="C2H2-TYPE DOMAIN-CONTAINING PROTEIN"/>
    <property type="match status" value="1"/>
</dbReference>
<organism evidence="2 3">
    <name type="scientific">Rotaria sordida</name>
    <dbReference type="NCBI Taxonomy" id="392033"/>
    <lineage>
        <taxon>Eukaryota</taxon>
        <taxon>Metazoa</taxon>
        <taxon>Spiralia</taxon>
        <taxon>Gnathifera</taxon>
        <taxon>Rotifera</taxon>
        <taxon>Eurotatoria</taxon>
        <taxon>Bdelloidea</taxon>
        <taxon>Philodinida</taxon>
        <taxon>Philodinidae</taxon>
        <taxon>Rotaria</taxon>
    </lineage>
</organism>
<dbReference type="InterPro" id="IPR013087">
    <property type="entry name" value="Znf_C2H2_type"/>
</dbReference>